<dbReference type="SUPFAM" id="SSF82153">
    <property type="entry name" value="FAS1 domain"/>
    <property type="match status" value="2"/>
</dbReference>
<dbReference type="FunFam" id="2.30.180.10:FF:000032">
    <property type="entry name" value="Fasciclin domain-containing protein, putative"/>
    <property type="match status" value="1"/>
</dbReference>
<organism evidence="2 3">
    <name type="scientific">Flavobacterium rivulicola</name>
    <dbReference type="NCBI Taxonomy" id="2732161"/>
    <lineage>
        <taxon>Bacteria</taxon>
        <taxon>Pseudomonadati</taxon>
        <taxon>Bacteroidota</taxon>
        <taxon>Flavobacteriia</taxon>
        <taxon>Flavobacteriales</taxon>
        <taxon>Flavobacteriaceae</taxon>
        <taxon>Flavobacterium</taxon>
    </lineage>
</organism>
<feature type="domain" description="FAS1" evidence="1">
    <location>
        <begin position="30"/>
        <end position="174"/>
    </location>
</feature>
<dbReference type="GO" id="GO:0005615">
    <property type="term" value="C:extracellular space"/>
    <property type="evidence" value="ECO:0007669"/>
    <property type="project" value="TreeGrafter"/>
</dbReference>
<dbReference type="AlphaFoldDB" id="A0A7Y3R9N5"/>
<evidence type="ECO:0000313" key="2">
    <source>
        <dbReference type="EMBL" id="NNT72509.1"/>
    </source>
</evidence>
<dbReference type="Gene3D" id="2.30.180.10">
    <property type="entry name" value="FAS1 domain"/>
    <property type="match status" value="2"/>
</dbReference>
<feature type="domain" description="FAS1" evidence="1">
    <location>
        <begin position="176"/>
        <end position="310"/>
    </location>
</feature>
<proteinExistence type="predicted"/>
<name>A0A7Y3R9N5_9FLAO</name>
<dbReference type="PROSITE" id="PS50213">
    <property type="entry name" value="FAS1"/>
    <property type="match status" value="2"/>
</dbReference>
<dbReference type="PROSITE" id="PS51257">
    <property type="entry name" value="PROKAR_LIPOPROTEIN"/>
    <property type="match status" value="1"/>
</dbReference>
<dbReference type="RefSeq" id="WP_171222675.1">
    <property type="nucleotide sequence ID" value="NZ_CP121446.1"/>
</dbReference>
<dbReference type="InterPro" id="IPR050904">
    <property type="entry name" value="Adhesion/Biosynth-related"/>
</dbReference>
<reference evidence="2 3" key="1">
    <citation type="submission" date="2020-05" db="EMBL/GenBank/DDBJ databases">
        <title>Draft genome of Flavobacterium sp. IMCC34852.</title>
        <authorList>
            <person name="Song J."/>
            <person name="Cho J.-C."/>
        </authorList>
    </citation>
    <scope>NUCLEOTIDE SEQUENCE [LARGE SCALE GENOMIC DNA]</scope>
    <source>
        <strain evidence="2 3">IMCC34852</strain>
    </source>
</reference>
<dbReference type="SMART" id="SM00554">
    <property type="entry name" value="FAS1"/>
    <property type="match status" value="2"/>
</dbReference>
<gene>
    <name evidence="2" type="ORF">HKT18_09805</name>
</gene>
<dbReference type="PANTHER" id="PTHR10900">
    <property type="entry name" value="PERIOSTIN-RELATED"/>
    <property type="match status" value="1"/>
</dbReference>
<dbReference type="Proteomes" id="UP000536509">
    <property type="component" value="Unassembled WGS sequence"/>
</dbReference>
<comment type="caution">
    <text evidence="2">The sequence shown here is derived from an EMBL/GenBank/DDBJ whole genome shotgun (WGS) entry which is preliminary data.</text>
</comment>
<keyword evidence="3" id="KW-1185">Reference proteome</keyword>
<dbReference type="EMBL" id="JABEVX010000005">
    <property type="protein sequence ID" value="NNT72509.1"/>
    <property type="molecule type" value="Genomic_DNA"/>
</dbReference>
<evidence type="ECO:0000313" key="3">
    <source>
        <dbReference type="Proteomes" id="UP000536509"/>
    </source>
</evidence>
<dbReference type="PANTHER" id="PTHR10900:SF77">
    <property type="entry name" value="FI19380P1"/>
    <property type="match status" value="1"/>
</dbReference>
<evidence type="ECO:0000259" key="1">
    <source>
        <dbReference type="PROSITE" id="PS50213"/>
    </source>
</evidence>
<accession>A0A7Y3R9N5</accession>
<protein>
    <submittedName>
        <fullName evidence="2">Fasciclin domain-containing protein</fullName>
    </submittedName>
</protein>
<dbReference type="InterPro" id="IPR000782">
    <property type="entry name" value="FAS1_domain"/>
</dbReference>
<dbReference type="Pfam" id="PF02469">
    <property type="entry name" value="Fasciclin"/>
    <property type="match status" value="2"/>
</dbReference>
<sequence>MKNLTKLLGITLMSLFIYSCSDDDNNSNQPQTIAAIAASDANFSILVEALTRTGLVSTFDSPGDFTVFAPTNDKFQAFLTANGFSNINAVPLPLLTEVLKNHVVSGSFYSNELATGYVKTLAKGAASSTNTLSMYVEVGSSVKLNGGASNGGATVVTADIEASNGVIHVVDNVIGLPTVVNHAVANPNFTVLVGLVSGAGLVPTLSGTAGSPFTVFAPTNGAFTTFESQNPGVLASLTPAQVTSVLTYHVVGGANVLSTGIPATPITTLETGTFTIVGTTITDEANRQTGIVAVDVQGSNGVIHVINNVLLPSL</sequence>
<dbReference type="InterPro" id="IPR036378">
    <property type="entry name" value="FAS1_dom_sf"/>
</dbReference>